<dbReference type="InterPro" id="IPR001807">
    <property type="entry name" value="ClC"/>
</dbReference>
<feature type="domain" description="CBS" evidence="13">
    <location>
        <begin position="464"/>
        <end position="523"/>
    </location>
</feature>
<keyword evidence="8" id="KW-0868">Chloride</keyword>
<feature type="region of interest" description="Disordered" evidence="11">
    <location>
        <begin position="1"/>
        <end position="22"/>
    </location>
</feature>
<comment type="subcellular location">
    <subcellularLocation>
        <location evidence="1">Membrane</location>
        <topology evidence="1">Multi-pass membrane protein</topology>
    </subcellularLocation>
</comment>
<feature type="transmembrane region" description="Helical" evidence="12">
    <location>
        <begin position="409"/>
        <end position="430"/>
    </location>
</feature>
<dbReference type="SUPFAM" id="SSF81340">
    <property type="entry name" value="Clc chloride channel"/>
    <property type="match status" value="1"/>
</dbReference>
<keyword evidence="5" id="KW-0406">Ion transport</keyword>
<dbReference type="Proteomes" id="UP000093748">
    <property type="component" value="Unassembled WGS sequence"/>
</dbReference>
<dbReference type="GO" id="GO:0034707">
    <property type="term" value="C:chloride channel complex"/>
    <property type="evidence" value="ECO:0007669"/>
    <property type="project" value="UniProtKB-KW"/>
</dbReference>
<dbReference type="InterPro" id="IPR000644">
    <property type="entry name" value="CBS_dom"/>
</dbReference>
<evidence type="ECO:0000259" key="13">
    <source>
        <dbReference type="PROSITE" id="PS51371"/>
    </source>
</evidence>
<evidence type="ECO:0000256" key="9">
    <source>
        <dbReference type="ARBA" id="ARBA00023303"/>
    </source>
</evidence>
<dbReference type="Pfam" id="PF00571">
    <property type="entry name" value="CBS"/>
    <property type="match status" value="2"/>
</dbReference>
<dbReference type="AlphaFoldDB" id="A0A1A5HXW0"/>
<evidence type="ECO:0000256" key="12">
    <source>
        <dbReference type="SAM" id="Phobius"/>
    </source>
</evidence>
<keyword evidence="10" id="KW-0129">CBS domain</keyword>
<evidence type="ECO:0000256" key="5">
    <source>
        <dbReference type="ARBA" id="ARBA00023065"/>
    </source>
</evidence>
<dbReference type="CDD" id="cd00400">
    <property type="entry name" value="Voltage_gated_ClC"/>
    <property type="match status" value="1"/>
</dbReference>
<accession>A0A1A5HXW0</accession>
<evidence type="ECO:0000256" key="7">
    <source>
        <dbReference type="ARBA" id="ARBA00023173"/>
    </source>
</evidence>
<dbReference type="Gene3D" id="3.10.580.10">
    <property type="entry name" value="CBS-domain"/>
    <property type="match status" value="1"/>
</dbReference>
<evidence type="ECO:0000256" key="6">
    <source>
        <dbReference type="ARBA" id="ARBA00023136"/>
    </source>
</evidence>
<keyword evidence="7" id="KW-0869">Chloride channel</keyword>
<proteinExistence type="predicted"/>
<keyword evidence="6 12" id="KW-0472">Membrane</keyword>
<dbReference type="PANTHER" id="PTHR43427:SF6">
    <property type="entry name" value="CHLORIDE CHANNEL PROTEIN CLC-E"/>
    <property type="match status" value="1"/>
</dbReference>
<dbReference type="PANTHER" id="PTHR43427">
    <property type="entry name" value="CHLORIDE CHANNEL PROTEIN CLC-E"/>
    <property type="match status" value="1"/>
</dbReference>
<feature type="transmembrane region" description="Helical" evidence="12">
    <location>
        <begin position="287"/>
        <end position="304"/>
    </location>
</feature>
<feature type="transmembrane region" description="Helical" evidence="12">
    <location>
        <begin position="352"/>
        <end position="371"/>
    </location>
</feature>
<keyword evidence="3 12" id="KW-0812">Transmembrane</keyword>
<dbReference type="PROSITE" id="PS51371">
    <property type="entry name" value="CBS"/>
    <property type="match status" value="1"/>
</dbReference>
<keyword evidence="2" id="KW-0813">Transport</keyword>
<comment type="caution">
    <text evidence="14">The sequence shown here is derived from an EMBL/GenBank/DDBJ whole genome shotgun (WGS) entry which is preliminary data.</text>
</comment>
<evidence type="ECO:0000256" key="1">
    <source>
        <dbReference type="ARBA" id="ARBA00004141"/>
    </source>
</evidence>
<dbReference type="Pfam" id="PF00654">
    <property type="entry name" value="Voltage_CLC"/>
    <property type="match status" value="1"/>
</dbReference>
<name>A0A1A5HXW0_RHILI</name>
<dbReference type="InterPro" id="IPR050368">
    <property type="entry name" value="ClC-type_chloride_channel"/>
</dbReference>
<evidence type="ECO:0000256" key="3">
    <source>
        <dbReference type="ARBA" id="ARBA00022692"/>
    </source>
</evidence>
<dbReference type="Gene3D" id="1.10.3080.10">
    <property type="entry name" value="Clc chloride channel"/>
    <property type="match status" value="1"/>
</dbReference>
<evidence type="ECO:0000256" key="11">
    <source>
        <dbReference type="SAM" id="MobiDB-lite"/>
    </source>
</evidence>
<feature type="transmembrane region" description="Helical" evidence="12">
    <location>
        <begin position="178"/>
        <end position="203"/>
    </location>
</feature>
<evidence type="ECO:0000256" key="4">
    <source>
        <dbReference type="ARBA" id="ARBA00022989"/>
    </source>
</evidence>
<evidence type="ECO:0000313" key="15">
    <source>
        <dbReference type="Proteomes" id="UP000093748"/>
    </source>
</evidence>
<feature type="transmembrane region" description="Helical" evidence="12">
    <location>
        <begin position="32"/>
        <end position="61"/>
    </location>
</feature>
<feature type="transmembrane region" description="Helical" evidence="12">
    <location>
        <begin position="325"/>
        <end position="346"/>
    </location>
</feature>
<sequence length="612" mass="64514">MPHIRDPAAARKPAMKPSENSHLSDFTTDARVLTIATIAVVVATAGLFAGIALLKLIRLATNIAYFGQFTLAELKLQDTPLGLAAVVVPVIGALIIGLMARYGSEKIRGHGIPEAIEAILLGRSRLGAKVAILKPLSSAISIGSGGPFGAEGPIIMTGGAIGSLIAQMLPVSDNERKTLLVAGAAAGMTTVFGTPIAAIMLAVELLLFEWTPRSFIPVAVAAIIAEVERTALHLPGPIFPFQGGMAVSFTGLGGWVLVGICAGLLSGLLTQMVYACEDAFQKLPIHWMWWPMIGGLVVGIGGLIEPRALGVGYDNIADMLDGRTVAAAALLLLVIKAIIWSVALGSGTSGGVLAPLLIMGGAMGAVLAGILPAADPGFWALLAMSATMGGTMRAPLTATFFAVELTGNTHVLVPLIAACAAAHAVTVLLMKRSILTEKIARRGHHLVREYRVDPFALTRVREVMTAQVESVPATMTLHGAAAFLTAPETRHPSFPVIDENRRVLGLIDPPAILRWRRAGKHRTTRLSDLLAGSKVTLAYPDEYLEGLSDKLLMANVSHLPVVTRESLQLVGYVGWKDLMRVRSRKQAEECDRSTLLGFGTSRGKKTNAVEGV</sequence>
<gene>
    <name evidence="14" type="ORF">BAE39_20975</name>
</gene>
<dbReference type="GO" id="GO:0005254">
    <property type="term" value="F:chloride channel activity"/>
    <property type="evidence" value="ECO:0007669"/>
    <property type="project" value="UniProtKB-KW"/>
</dbReference>
<keyword evidence="9" id="KW-0407">Ion channel</keyword>
<protein>
    <submittedName>
        <fullName evidence="14">Chloride channel protein</fullName>
    </submittedName>
</protein>
<dbReference type="SUPFAM" id="SSF54631">
    <property type="entry name" value="CBS-domain pair"/>
    <property type="match status" value="1"/>
</dbReference>
<evidence type="ECO:0000256" key="2">
    <source>
        <dbReference type="ARBA" id="ARBA00022448"/>
    </source>
</evidence>
<keyword evidence="4 12" id="KW-1133">Transmembrane helix</keyword>
<dbReference type="InterPro" id="IPR046342">
    <property type="entry name" value="CBS_dom_sf"/>
</dbReference>
<dbReference type="PRINTS" id="PR00762">
    <property type="entry name" value="CLCHANNEL"/>
</dbReference>
<evidence type="ECO:0000313" key="14">
    <source>
        <dbReference type="EMBL" id="OBP71437.1"/>
    </source>
</evidence>
<reference evidence="15" key="1">
    <citation type="submission" date="2016-06" db="EMBL/GenBank/DDBJ databases">
        <title>NZP2037 Pacbio-Illumina hybrid assembly.</title>
        <authorList>
            <person name="Ramsay J.P."/>
        </authorList>
    </citation>
    <scope>NUCLEOTIDE SEQUENCE [LARGE SCALE GENOMIC DNA]</scope>
    <source>
        <strain evidence="15">R7ANS::ICEMlSym2042</strain>
    </source>
</reference>
<feature type="transmembrane region" description="Helical" evidence="12">
    <location>
        <begin position="244"/>
        <end position="267"/>
    </location>
</feature>
<evidence type="ECO:0000256" key="10">
    <source>
        <dbReference type="PROSITE-ProRule" id="PRU00703"/>
    </source>
</evidence>
<feature type="transmembrane region" description="Helical" evidence="12">
    <location>
        <begin position="81"/>
        <end position="100"/>
    </location>
</feature>
<dbReference type="EMBL" id="LZTJ01000032">
    <property type="protein sequence ID" value="OBP71437.1"/>
    <property type="molecule type" value="Genomic_DNA"/>
</dbReference>
<organism evidence="14 15">
    <name type="scientific">Rhizobium loti</name>
    <name type="common">Mesorhizobium loti</name>
    <dbReference type="NCBI Taxonomy" id="381"/>
    <lineage>
        <taxon>Bacteria</taxon>
        <taxon>Pseudomonadati</taxon>
        <taxon>Pseudomonadota</taxon>
        <taxon>Alphaproteobacteria</taxon>
        <taxon>Hyphomicrobiales</taxon>
        <taxon>Phyllobacteriaceae</taxon>
        <taxon>Mesorhizobium</taxon>
    </lineage>
</organism>
<evidence type="ECO:0000256" key="8">
    <source>
        <dbReference type="ARBA" id="ARBA00023214"/>
    </source>
</evidence>
<dbReference type="InterPro" id="IPR014743">
    <property type="entry name" value="Cl-channel_core"/>
</dbReference>
<dbReference type="CDD" id="cd02205">
    <property type="entry name" value="CBS_pair_SF"/>
    <property type="match status" value="1"/>
</dbReference>